<feature type="transmembrane region" description="Helical" evidence="1">
    <location>
        <begin position="24"/>
        <end position="56"/>
    </location>
</feature>
<keyword evidence="1" id="KW-0812">Transmembrane</keyword>
<dbReference type="EMBL" id="LS991952">
    <property type="protein sequence ID" value="SYV95165.1"/>
    <property type="molecule type" value="Genomic_DNA"/>
</dbReference>
<accession>A0A3B0PK37</accession>
<sequence length="65" mass="7407">MKNAINGYILSNSVVHKTNPSIKLIIFIAFVVIIFLPTGLVFQLIVLAIISLIFMISKLPFRIYW</sequence>
<name>A0A3B0PK37_MYCGL</name>
<evidence type="ECO:0000313" key="3">
    <source>
        <dbReference type="Proteomes" id="UP000260136"/>
    </source>
</evidence>
<proteinExistence type="predicted"/>
<feature type="non-terminal residue" evidence="2">
    <location>
        <position position="65"/>
    </location>
</feature>
<evidence type="ECO:0000256" key="1">
    <source>
        <dbReference type="SAM" id="Phobius"/>
    </source>
</evidence>
<organism evidence="2 3">
    <name type="scientific">Mycoplasmoides gallisepticum</name>
    <name type="common">Mycoplasma gallisepticum</name>
    <dbReference type="NCBI Taxonomy" id="2096"/>
    <lineage>
        <taxon>Bacteria</taxon>
        <taxon>Bacillati</taxon>
        <taxon>Mycoplasmatota</taxon>
        <taxon>Mycoplasmoidales</taxon>
        <taxon>Mycoplasmoidaceae</taxon>
        <taxon>Mycoplasmoides</taxon>
    </lineage>
</organism>
<evidence type="ECO:0000313" key="2">
    <source>
        <dbReference type="EMBL" id="SYV95165.1"/>
    </source>
</evidence>
<gene>
    <name evidence="2" type="ORF">NCTC10115_01271</name>
</gene>
<protein>
    <submittedName>
        <fullName evidence="2">ABC-type cobalt transport system, permease component CbiQ and related transporters</fullName>
    </submittedName>
</protein>
<dbReference type="Proteomes" id="UP000260136">
    <property type="component" value="Chromosome"/>
</dbReference>
<keyword evidence="1" id="KW-1133">Transmembrane helix</keyword>
<reference evidence="3" key="1">
    <citation type="submission" date="2018-06" db="EMBL/GenBank/DDBJ databases">
        <authorList>
            <consortium name="Pathogen Informatics"/>
        </authorList>
    </citation>
    <scope>NUCLEOTIDE SEQUENCE [LARGE SCALE GENOMIC DNA]</scope>
    <source>
        <strain evidence="3">NCTC10115</strain>
    </source>
</reference>
<keyword evidence="1" id="KW-0472">Membrane</keyword>
<dbReference type="AlphaFoldDB" id="A0A3B0PK37"/>